<protein>
    <recommendedName>
        <fullName evidence="1">NADH-ubiquinone oxidoreductase chain 6</fullName>
        <ecNumber evidence="1">7.1.1.2</ecNumber>
    </recommendedName>
</protein>
<keyword evidence="1" id="KW-1133">Transmembrane helix</keyword>
<dbReference type="PANTHER" id="PTHR33269:SF17">
    <property type="entry name" value="NADH-UBIQUINONE OXIDOREDUCTASE CHAIN 6"/>
    <property type="match status" value="1"/>
</dbReference>
<gene>
    <name evidence="4" type="primary">nad6</name>
</gene>
<evidence type="ECO:0000256" key="1">
    <source>
        <dbReference type="RuleBase" id="RU004430"/>
    </source>
</evidence>
<keyword evidence="1" id="KW-0472">Membrane</keyword>
<feature type="transmembrane region" description="Helical" evidence="1">
    <location>
        <begin position="30"/>
        <end position="46"/>
    </location>
</feature>
<organism evidence="4">
    <name type="scientific">Flammulina velutipes</name>
    <name type="common">Agaricus velutipes</name>
    <dbReference type="NCBI Taxonomy" id="38945"/>
    <lineage>
        <taxon>Eukaryota</taxon>
        <taxon>Fungi</taxon>
        <taxon>Dikarya</taxon>
        <taxon>Basidiomycota</taxon>
        <taxon>Agaricomycotina</taxon>
        <taxon>Agaricomycetes</taxon>
        <taxon>Agaricomycetidae</taxon>
        <taxon>Agaricales</taxon>
        <taxon>Marasmiineae</taxon>
        <taxon>Physalacriaceae</taxon>
        <taxon>Flammulina</taxon>
    </lineage>
</organism>
<dbReference type="AlphaFoldDB" id="M9MU62"/>
<name>M9MU62_FLAVE</name>
<dbReference type="PANTHER" id="PTHR33269">
    <property type="entry name" value="NADH-UBIQUINONE OXIDOREDUCTASE CHAIN 6"/>
    <property type="match status" value="1"/>
</dbReference>
<evidence type="ECO:0000313" key="4">
    <source>
        <dbReference type="EMBL" id="AEO19673.1"/>
    </source>
</evidence>
<accession>M9MU62</accession>
<dbReference type="EMBL" id="JN190939">
    <property type="protein sequence ID" value="AEO19641.1"/>
    <property type="molecule type" value="Genomic_DNA"/>
</dbReference>
<dbReference type="EMBL" id="JF799107">
    <property type="protein sequence ID" value="AEF33912.1"/>
    <property type="molecule type" value="Genomic_DNA"/>
</dbReference>
<comment type="subcellular location">
    <subcellularLocation>
        <location evidence="1">Mitochondrion membrane</location>
        <topology evidence="1">Multi-pass membrane protein</topology>
    </subcellularLocation>
</comment>
<keyword evidence="1" id="KW-0679">Respiratory chain</keyword>
<dbReference type="GO" id="GO:0008137">
    <property type="term" value="F:NADH dehydrogenase (ubiquinone) activity"/>
    <property type="evidence" value="ECO:0007669"/>
    <property type="project" value="UniProtKB-UniRule"/>
</dbReference>
<dbReference type="InterPro" id="IPR042106">
    <property type="entry name" value="Nuo/plastoQ_OxRdtase_6_NuoJ"/>
</dbReference>
<dbReference type="GeneID" id="15822023"/>
<sequence>MTNLSVIFLIFGALLTCILSITSKNPVISVIFLILTFLQSAIFLILKGITFIGLSYIVIYVGAIAVLFLFVVMMINIRLTDILETENQYTKNLPLAIIIGYLFLFLITEILEFNLFSDLLVSHFHPEECFHFIYLTYNKSMSYFFSISSDYFIDLLINVNNLNSDLKIIDLLQLEILGYNLYTYYAVLLIILGFILLLGMFAAIIITRNDDKQDYIIN</sequence>
<dbReference type="Gene3D" id="1.20.120.1200">
    <property type="entry name" value="NADH-ubiquinone/plastoquinone oxidoreductase chain 6, subunit NuoJ"/>
    <property type="match status" value="1"/>
</dbReference>
<dbReference type="InterPro" id="IPR001457">
    <property type="entry name" value="NADH_UbQ/plastoQ_OxRdtase_su6"/>
</dbReference>
<proteinExistence type="inferred from homology"/>
<keyword evidence="1" id="KW-0812">Transmembrane</keyword>
<dbReference type="EMBL" id="JN190941">
    <property type="protein sequence ID" value="AEO19704.1"/>
    <property type="molecule type" value="Genomic_DNA"/>
</dbReference>
<feature type="transmembrane region" description="Helical" evidence="1">
    <location>
        <begin position="95"/>
        <end position="121"/>
    </location>
</feature>
<evidence type="ECO:0000313" key="5">
    <source>
        <dbReference type="EMBL" id="AEO19704.1"/>
    </source>
</evidence>
<keyword evidence="1" id="KW-0249">Electron transport</keyword>
<dbReference type="EMBL" id="JN190940">
    <property type="protein sequence ID" value="AEO19673.1"/>
    <property type="molecule type" value="Genomic_DNA"/>
</dbReference>
<reference evidence="3" key="1">
    <citation type="submission" date="2011-06" db="EMBL/GenBank/DDBJ databases">
        <title>Mitochondrial DNA sequences extracted from three strains of Flammulina velutipes.</title>
        <authorList>
            <person name="Yoon H."/>
            <person name="Kong W.-S."/>
            <person name="Kim J.-G."/>
        </authorList>
    </citation>
    <scope>NUCLEOTIDE SEQUENCE</scope>
    <source>
        <strain evidence="3">4019-18</strain>
        <strain evidence="5">4019-18x20</strain>
    </source>
</reference>
<keyword evidence="1" id="KW-0830">Ubiquinone</keyword>
<evidence type="ECO:0000313" key="2">
    <source>
        <dbReference type="EMBL" id="AEF33912.1"/>
    </source>
</evidence>
<reference evidence="2" key="3">
    <citation type="journal article" date="2014" name="PLoS ONE">
        <title>Whole genome and global gene expression analyses of the model mushroom Flammulina velutipes reveal a high capacity for lignocellulose degradation.</title>
        <authorList>
            <person name="Park Y.J."/>
            <person name="Baek J.H."/>
            <person name="Lee S."/>
            <person name="Kim C."/>
            <person name="Rhee H."/>
            <person name="Kim H."/>
            <person name="Seo J.S."/>
            <person name="Park H.R."/>
            <person name="Yoon D.E."/>
            <person name="Nam J.Y."/>
            <person name="Kim H.I."/>
            <person name="Kim J.G."/>
            <person name="Yoon H."/>
            <person name="Kang H.W."/>
            <person name="Cho J.Y."/>
            <person name="Song E.S."/>
            <person name="Sung G.H."/>
            <person name="Yoo Y.B."/>
            <person name="Lee C.S."/>
            <person name="Lee B.M."/>
            <person name="Kong W.S."/>
        </authorList>
    </citation>
    <scope>NUCLEOTIDE SEQUENCE</scope>
</reference>
<geneLocation type="mitochondrion" evidence="4"/>
<keyword evidence="1 4" id="KW-0496">Mitochondrion</keyword>
<comment type="function">
    <text evidence="1">Core subunit of the mitochondrial membrane respiratory chain NADH dehydrogenase (Complex I) which catalyzes electron transfer from NADH through the respiratory chain, using ubiquinone as an electron acceptor. Essential for the catalytic activity and assembly of complex I.</text>
</comment>
<feature type="transmembrane region" description="Helical" evidence="1">
    <location>
        <begin position="182"/>
        <end position="206"/>
    </location>
</feature>
<dbReference type="Pfam" id="PF00499">
    <property type="entry name" value="Oxidored_q3"/>
    <property type="match status" value="1"/>
</dbReference>
<keyword evidence="1" id="KW-0520">NAD</keyword>
<dbReference type="RefSeq" id="YP_008080588.1">
    <property type="nucleotide sequence ID" value="NC_021373.1"/>
</dbReference>
<dbReference type="EC" id="7.1.1.2" evidence="1"/>
<keyword evidence="1" id="KW-0813">Transport</keyword>
<comment type="similarity">
    <text evidence="1">Belongs to the complex I subunit 6 family.</text>
</comment>
<comment type="catalytic activity">
    <reaction evidence="1">
        <text>a ubiquinone + NADH + 5 H(+)(in) = a ubiquinol + NAD(+) + 4 H(+)(out)</text>
        <dbReference type="Rhea" id="RHEA:29091"/>
        <dbReference type="Rhea" id="RHEA-COMP:9565"/>
        <dbReference type="Rhea" id="RHEA-COMP:9566"/>
        <dbReference type="ChEBI" id="CHEBI:15378"/>
        <dbReference type="ChEBI" id="CHEBI:16389"/>
        <dbReference type="ChEBI" id="CHEBI:17976"/>
        <dbReference type="ChEBI" id="CHEBI:57540"/>
        <dbReference type="ChEBI" id="CHEBI:57945"/>
        <dbReference type="EC" id="7.1.1.2"/>
    </reaction>
</comment>
<evidence type="ECO:0000313" key="3">
    <source>
        <dbReference type="EMBL" id="AEO19641.1"/>
    </source>
</evidence>
<keyword evidence="1" id="KW-1278">Translocase</keyword>
<feature type="transmembrane region" description="Helical" evidence="1">
    <location>
        <begin position="53"/>
        <end position="75"/>
    </location>
</feature>
<dbReference type="GO" id="GO:0031966">
    <property type="term" value="C:mitochondrial membrane"/>
    <property type="evidence" value="ECO:0007669"/>
    <property type="project" value="UniProtKB-SubCell"/>
</dbReference>
<reference evidence="4" key="2">
    <citation type="journal article" date="2012" name="J. Gen. Appl. Microbiol.">
        <title>The mitochondrial genome of the white-rot fungus Flammulina velutipes.</title>
        <authorList>
            <person name="Yoon H."/>
            <person name="You Y.H."/>
            <person name="Woo J.R."/>
            <person name="Park Y.J."/>
            <person name="Kong W.S."/>
            <person name="Lee B.M."/>
            <person name="Kim J.G."/>
        </authorList>
    </citation>
    <scope>NUCLEOTIDE SEQUENCE</scope>
    <source>
        <strain evidence="4">4019-20</strain>
    </source>
</reference>